<feature type="transmembrane region" description="Helical" evidence="6">
    <location>
        <begin position="171"/>
        <end position="190"/>
    </location>
</feature>
<dbReference type="InterPro" id="IPR002645">
    <property type="entry name" value="STAS_dom"/>
</dbReference>
<dbReference type="PANTHER" id="PTHR43310">
    <property type="entry name" value="SULFATE TRANSPORTER YBAR-RELATED"/>
    <property type="match status" value="1"/>
</dbReference>
<gene>
    <name evidence="8" type="ORF">AB1Y20_010492</name>
</gene>
<keyword evidence="9" id="KW-1185">Reference proteome</keyword>
<feature type="region of interest" description="Disordered" evidence="5">
    <location>
        <begin position="843"/>
        <end position="864"/>
    </location>
</feature>
<dbReference type="InterPro" id="IPR036513">
    <property type="entry name" value="STAS_dom_sf"/>
</dbReference>
<dbReference type="InterPro" id="IPR014710">
    <property type="entry name" value="RmlC-like_jellyroll"/>
</dbReference>
<dbReference type="SUPFAM" id="SSF51206">
    <property type="entry name" value="cAMP-binding domain-like"/>
    <property type="match status" value="1"/>
</dbReference>
<evidence type="ECO:0000256" key="1">
    <source>
        <dbReference type="ARBA" id="ARBA00004141"/>
    </source>
</evidence>
<organism evidence="8 9">
    <name type="scientific">Prymnesium parvum</name>
    <name type="common">Toxic golden alga</name>
    <dbReference type="NCBI Taxonomy" id="97485"/>
    <lineage>
        <taxon>Eukaryota</taxon>
        <taxon>Haptista</taxon>
        <taxon>Haptophyta</taxon>
        <taxon>Prymnesiophyceae</taxon>
        <taxon>Prymnesiales</taxon>
        <taxon>Prymnesiaceae</taxon>
        <taxon>Prymnesium</taxon>
    </lineage>
</organism>
<feature type="transmembrane region" description="Helical" evidence="6">
    <location>
        <begin position="394"/>
        <end position="416"/>
    </location>
</feature>
<dbReference type="Gene3D" id="2.60.120.10">
    <property type="entry name" value="Jelly Rolls"/>
    <property type="match status" value="1"/>
</dbReference>
<dbReference type="EMBL" id="JBGBPQ010000020">
    <property type="protein sequence ID" value="KAL1504082.1"/>
    <property type="molecule type" value="Genomic_DNA"/>
</dbReference>
<feature type="transmembrane region" description="Helical" evidence="6">
    <location>
        <begin position="229"/>
        <end position="248"/>
    </location>
</feature>
<sequence length="1309" mass="140452">MEHPSVSLAIEEDDDDSSSTDDEEDAPAEVSFVAALASDVHHRAAVPSSRSTFFAHLVGGAHSSVPASGILGIPEGNSSRASQGAKHAEPTVTAPASMAGRGSMAENGAALRRSVGAAADSATRTCDRLPDLAASLMSNVLTAIPIAILSYATITTYALMIVEGSDLPRELVVSIQLFSSVVSGIFLALTSECPQTIASSDVSIALFYQVWVVQVYTNPRVQEDEKLPTALVSMALMTVLMSLVFSVVGMYRGADLVQYLPFPVTAGFLALIGAAITKSSLTMTLGRPIDSFETLIEASQQMPYQLAACLSIAFVLLLLRRYHISFQMLLTGTMVVALALFYAVTEPLDIRREQLASSGWLFPKADVSPFYAVWASHDFAKVRWLNTMPPADELVGMFVILILSLVLRISGIASATARSVDIDREMQITGWINVVVGLLGGHIGSHSPGLVSMNKEAGTTSRMPGIAQALILLCLWISGFPLTNLLPRFLLGGVLLNLGIMMLVEWAWAVPRLRMQPSSHALVLGMAVYSLYAGVMQTVFAGLLGTSFVLVYRFSRLPVVKYHVSMRSLTSVRRREREDAIFLRQNGWRVHAIGLEGFLFEGTTVKLVKYLNFIVRDDPRDSHGARPPPPEYLILDMSNVHGINETAGALLSKFTRQVKISVLFAALGPSHRRVLENNGAVMTYNHLSVLFRRTADAMEFCEERLLAARDRPALAPVASDLEHQPWVFTGADMETMSLSSFQGVHAPDDKPEGSSHSTSTRSRETSPSLGPQQSPLLPPTPPPAERLPVRLSLAGDASLHSSRHSSATASHAASHAASPPTGRRQLFADSIEACRPPRVSARWRGAAADETSAAPPKRPLLRTPTRPCAGALSISDMLPPAHVCAAPPAAPAECVAAKPSARLVLPDEAVDAAAAKAAEALVARAVDAALLAAGGAPPPPPPRHHQSTPNLADPPQHSSASFARRANSLSSAAYWLARDASAGEAEVLPLLASDAAHALPERGSPAPGARRFAGLPKPQRVEAVEVDEYEDAAHVHDASSLRASAFSRNGPPTRRRRAPPMGCFASLLPGLDLELFAECGEWMFAVKGDMLTQQGDFCSAIYFVVPTGGSVLLELDVGHVAGPVPVLHSGDLGAVVGVASVLGKEPCGYSCVAVEEGAWAFRVSSSAWRRTADLHPAWMLQLQRVALLQEMYNMSRIRSMSRLWLAGGWTGANFDTVTALSDPSPQESAPPKQEQEEHVHSFLPKALQGAVRGIERASKGWLSQLSENEVEDEDGAASRNEWFMSSQARWAHAASRWVSRRRPVGTDLH</sequence>
<keyword evidence="2 6" id="KW-0812">Transmembrane</keyword>
<feature type="compositionally biased region" description="Low complexity" evidence="5">
    <location>
        <begin position="754"/>
        <end position="775"/>
    </location>
</feature>
<accession>A0AB34IPV8</accession>
<dbReference type="PANTHER" id="PTHR43310:SF2">
    <property type="entry name" value="SLC26A_SULP TRANSPORTER DOMAIN-CONTAINING PROTEIN"/>
    <property type="match status" value="1"/>
</dbReference>
<dbReference type="Proteomes" id="UP001515480">
    <property type="component" value="Unassembled WGS sequence"/>
</dbReference>
<proteinExistence type="predicted"/>
<evidence type="ECO:0000313" key="9">
    <source>
        <dbReference type="Proteomes" id="UP001515480"/>
    </source>
</evidence>
<feature type="region of interest" description="Disordered" evidence="5">
    <location>
        <begin position="1"/>
        <end position="27"/>
    </location>
</feature>
<comment type="subcellular location">
    <subcellularLocation>
        <location evidence="1">Membrane</location>
        <topology evidence="1">Multi-pass membrane protein</topology>
    </subcellularLocation>
</comment>
<reference evidence="8 9" key="1">
    <citation type="journal article" date="2024" name="Science">
        <title>Giant polyketide synthase enzymes in the biosynthesis of giant marine polyether toxins.</title>
        <authorList>
            <person name="Fallon T.R."/>
            <person name="Shende V.V."/>
            <person name="Wierzbicki I.H."/>
            <person name="Pendleton A.L."/>
            <person name="Watervoot N.F."/>
            <person name="Auber R.P."/>
            <person name="Gonzalez D.J."/>
            <person name="Wisecaver J.H."/>
            <person name="Moore B.S."/>
        </authorList>
    </citation>
    <scope>NUCLEOTIDE SEQUENCE [LARGE SCALE GENOMIC DNA]</scope>
    <source>
        <strain evidence="8 9">12B1</strain>
    </source>
</reference>
<evidence type="ECO:0000259" key="7">
    <source>
        <dbReference type="PROSITE" id="PS50801"/>
    </source>
</evidence>
<dbReference type="Gene3D" id="3.30.750.24">
    <property type="entry name" value="STAS domain"/>
    <property type="match status" value="1"/>
</dbReference>
<feature type="compositionally biased region" description="Pro residues" evidence="5">
    <location>
        <begin position="776"/>
        <end position="785"/>
    </location>
</feature>
<feature type="transmembrane region" description="Helical" evidence="6">
    <location>
        <begin position="489"/>
        <end position="509"/>
    </location>
</feature>
<dbReference type="InterPro" id="IPR011547">
    <property type="entry name" value="SLC26A/SulP_dom"/>
</dbReference>
<keyword evidence="3 6" id="KW-1133">Transmembrane helix</keyword>
<dbReference type="InterPro" id="IPR000595">
    <property type="entry name" value="cNMP-bd_dom"/>
</dbReference>
<feature type="transmembrane region" description="Helical" evidence="6">
    <location>
        <begin position="326"/>
        <end position="344"/>
    </location>
</feature>
<evidence type="ECO:0000256" key="6">
    <source>
        <dbReference type="SAM" id="Phobius"/>
    </source>
</evidence>
<evidence type="ECO:0000256" key="4">
    <source>
        <dbReference type="ARBA" id="ARBA00023136"/>
    </source>
</evidence>
<feature type="region of interest" description="Disordered" evidence="5">
    <location>
        <begin position="742"/>
        <end position="822"/>
    </location>
</feature>
<evidence type="ECO:0000313" key="8">
    <source>
        <dbReference type="EMBL" id="KAL1504082.1"/>
    </source>
</evidence>
<comment type="caution">
    <text evidence="8">The sequence shown here is derived from an EMBL/GenBank/DDBJ whole genome shotgun (WGS) entry which is preliminary data.</text>
</comment>
<feature type="transmembrane region" description="Helical" evidence="6">
    <location>
        <begin position="260"/>
        <end position="281"/>
    </location>
</feature>
<feature type="compositionally biased region" description="Low complexity" evidence="5">
    <location>
        <begin position="797"/>
        <end position="818"/>
    </location>
</feature>
<feature type="region of interest" description="Disordered" evidence="5">
    <location>
        <begin position="72"/>
        <end position="101"/>
    </location>
</feature>
<feature type="transmembrane region" description="Helical" evidence="6">
    <location>
        <begin position="301"/>
        <end position="319"/>
    </location>
</feature>
<keyword evidence="4 6" id="KW-0472">Membrane</keyword>
<feature type="transmembrane region" description="Helical" evidence="6">
    <location>
        <begin position="140"/>
        <end position="159"/>
    </location>
</feature>
<evidence type="ECO:0000256" key="3">
    <source>
        <dbReference type="ARBA" id="ARBA00022989"/>
    </source>
</evidence>
<dbReference type="InterPro" id="IPR018490">
    <property type="entry name" value="cNMP-bd_dom_sf"/>
</dbReference>
<dbReference type="CDD" id="cd07042">
    <property type="entry name" value="STAS_SulP_like_sulfate_transporter"/>
    <property type="match status" value="1"/>
</dbReference>
<dbReference type="CDD" id="cd00038">
    <property type="entry name" value="CAP_ED"/>
    <property type="match status" value="1"/>
</dbReference>
<dbReference type="PROSITE" id="PS50801">
    <property type="entry name" value="STAS"/>
    <property type="match status" value="1"/>
</dbReference>
<dbReference type="Pfam" id="PF00916">
    <property type="entry name" value="Sulfate_transp"/>
    <property type="match status" value="1"/>
</dbReference>
<protein>
    <recommendedName>
        <fullName evidence="7">STAS domain-containing protein</fullName>
    </recommendedName>
</protein>
<evidence type="ECO:0000256" key="2">
    <source>
        <dbReference type="ARBA" id="ARBA00022692"/>
    </source>
</evidence>
<evidence type="ECO:0000256" key="5">
    <source>
        <dbReference type="SAM" id="MobiDB-lite"/>
    </source>
</evidence>
<feature type="transmembrane region" description="Helical" evidence="6">
    <location>
        <begin position="529"/>
        <end position="552"/>
    </location>
</feature>
<dbReference type="InterPro" id="IPR052706">
    <property type="entry name" value="Membrane-Transporter-like"/>
</dbReference>
<dbReference type="GO" id="GO:0016020">
    <property type="term" value="C:membrane"/>
    <property type="evidence" value="ECO:0007669"/>
    <property type="project" value="UniProtKB-SubCell"/>
</dbReference>
<feature type="domain" description="STAS" evidence="7">
    <location>
        <begin position="593"/>
        <end position="701"/>
    </location>
</feature>
<feature type="region of interest" description="Disordered" evidence="5">
    <location>
        <begin position="932"/>
        <end position="963"/>
    </location>
</feature>
<feature type="transmembrane region" description="Helical" evidence="6">
    <location>
        <begin position="428"/>
        <end position="445"/>
    </location>
</feature>
<feature type="compositionally biased region" description="Acidic residues" evidence="5">
    <location>
        <begin position="10"/>
        <end position="27"/>
    </location>
</feature>
<name>A0AB34IPV8_PRYPA</name>